<organism evidence="2 3">
    <name type="scientific">Rhizophagus clarus</name>
    <dbReference type="NCBI Taxonomy" id="94130"/>
    <lineage>
        <taxon>Eukaryota</taxon>
        <taxon>Fungi</taxon>
        <taxon>Fungi incertae sedis</taxon>
        <taxon>Mucoromycota</taxon>
        <taxon>Glomeromycotina</taxon>
        <taxon>Glomeromycetes</taxon>
        <taxon>Glomerales</taxon>
        <taxon>Glomeraceae</taxon>
        <taxon>Rhizophagus</taxon>
    </lineage>
</organism>
<proteinExistence type="predicted"/>
<dbReference type="EMBL" id="BLAL01000176">
    <property type="protein sequence ID" value="GES88138.1"/>
    <property type="molecule type" value="Genomic_DNA"/>
</dbReference>
<evidence type="ECO:0000256" key="1">
    <source>
        <dbReference type="SAM" id="MobiDB-lite"/>
    </source>
</evidence>
<evidence type="ECO:0000313" key="2">
    <source>
        <dbReference type="EMBL" id="GES88138.1"/>
    </source>
</evidence>
<dbReference type="AlphaFoldDB" id="A0A8H3LMR0"/>
<reference evidence="2" key="1">
    <citation type="submission" date="2019-10" db="EMBL/GenBank/DDBJ databases">
        <title>Conservation and host-specific expression of non-tandemly repeated heterogenous ribosome RNA gene in arbuscular mycorrhizal fungi.</title>
        <authorList>
            <person name="Maeda T."/>
            <person name="Kobayashi Y."/>
            <person name="Nakagawa T."/>
            <person name="Ezawa T."/>
            <person name="Yamaguchi K."/>
            <person name="Bino T."/>
            <person name="Nishimoto Y."/>
            <person name="Shigenobu S."/>
            <person name="Kawaguchi M."/>
        </authorList>
    </citation>
    <scope>NUCLEOTIDE SEQUENCE</scope>
    <source>
        <strain evidence="2">HR1</strain>
    </source>
</reference>
<dbReference type="Proteomes" id="UP000615446">
    <property type="component" value="Unassembled WGS sequence"/>
</dbReference>
<feature type="compositionally biased region" description="Basic and acidic residues" evidence="1">
    <location>
        <begin position="52"/>
        <end position="63"/>
    </location>
</feature>
<sequence length="76" mass="8694">MKTDEPEKEIIEITMDQSESSDSTPSQANTKNPKKKKSRKSKKQKQQPKDNTPAKKVTDKDIGKVRYLTVYDVPVE</sequence>
<feature type="compositionally biased region" description="Basic and acidic residues" evidence="1">
    <location>
        <begin position="1"/>
        <end position="11"/>
    </location>
</feature>
<feature type="compositionally biased region" description="Basic residues" evidence="1">
    <location>
        <begin position="32"/>
        <end position="46"/>
    </location>
</feature>
<name>A0A8H3LMR0_9GLOM</name>
<comment type="caution">
    <text evidence="2">The sequence shown here is derived from an EMBL/GenBank/DDBJ whole genome shotgun (WGS) entry which is preliminary data.</text>
</comment>
<evidence type="ECO:0000313" key="3">
    <source>
        <dbReference type="Proteomes" id="UP000615446"/>
    </source>
</evidence>
<protein>
    <submittedName>
        <fullName evidence="2">Uncharacterized protein</fullName>
    </submittedName>
</protein>
<accession>A0A8H3LMR0</accession>
<feature type="region of interest" description="Disordered" evidence="1">
    <location>
        <begin position="1"/>
        <end position="63"/>
    </location>
</feature>
<gene>
    <name evidence="2" type="ORF">RCL2_001510100</name>
</gene>
<feature type="compositionally biased region" description="Polar residues" evidence="1">
    <location>
        <begin position="15"/>
        <end position="30"/>
    </location>
</feature>